<proteinExistence type="predicted"/>
<dbReference type="Proteomes" id="UP000254156">
    <property type="component" value="Unassembled WGS sequence"/>
</dbReference>
<dbReference type="AlphaFoldDB" id="A0A379E8Y7"/>
<sequence>MSNCFNSNLVQLKDRIVPHRNFHFQSFNSNLVQLKERVTKQTLNAVDSFNSNLVQLKEYYFYKYLCYCRVLIPIWYN</sequence>
<evidence type="ECO:0000313" key="1">
    <source>
        <dbReference type="EMBL" id="SUB89153.1"/>
    </source>
</evidence>
<name>A0A379E8Y7_9PORP</name>
<protein>
    <submittedName>
        <fullName evidence="1">Uncharacterized protein</fullName>
    </submittedName>
</protein>
<gene>
    <name evidence="1" type="ORF">NCTC11632_01252</name>
</gene>
<reference evidence="1 2" key="1">
    <citation type="submission" date="2018-06" db="EMBL/GenBank/DDBJ databases">
        <authorList>
            <consortium name="Pathogen Informatics"/>
            <person name="Doyle S."/>
        </authorList>
    </citation>
    <scope>NUCLEOTIDE SEQUENCE [LARGE SCALE GENOMIC DNA]</scope>
    <source>
        <strain evidence="1 2">NCTC11632</strain>
    </source>
</reference>
<accession>A0A379E8Y7</accession>
<evidence type="ECO:0000313" key="2">
    <source>
        <dbReference type="Proteomes" id="UP000254156"/>
    </source>
</evidence>
<dbReference type="EMBL" id="UGTF01000002">
    <property type="protein sequence ID" value="SUB89153.1"/>
    <property type="molecule type" value="Genomic_DNA"/>
</dbReference>
<organism evidence="1 2">
    <name type="scientific">Porphyromonas macacae</name>
    <dbReference type="NCBI Taxonomy" id="28115"/>
    <lineage>
        <taxon>Bacteria</taxon>
        <taxon>Pseudomonadati</taxon>
        <taxon>Bacteroidota</taxon>
        <taxon>Bacteroidia</taxon>
        <taxon>Bacteroidales</taxon>
        <taxon>Porphyromonadaceae</taxon>
        <taxon>Porphyromonas</taxon>
    </lineage>
</organism>